<evidence type="ECO:0000256" key="6">
    <source>
        <dbReference type="ARBA" id="ARBA00023014"/>
    </source>
</evidence>
<dbReference type="PROSITE" id="PS51379">
    <property type="entry name" value="4FE4S_FER_2"/>
    <property type="match status" value="1"/>
</dbReference>
<dbReference type="SUPFAM" id="SSF46548">
    <property type="entry name" value="alpha-helical ferredoxin"/>
    <property type="match status" value="1"/>
</dbReference>
<dbReference type="PANTHER" id="PTHR43551:SF1">
    <property type="entry name" value="HETERODISULFIDE REDUCTASE"/>
    <property type="match status" value="1"/>
</dbReference>
<evidence type="ECO:0000256" key="1">
    <source>
        <dbReference type="ARBA" id="ARBA00022448"/>
    </source>
</evidence>
<keyword evidence="4" id="KW-0249">Electron transport</keyword>
<keyword evidence="2" id="KW-0004">4Fe-4S</keyword>
<organism evidence="8">
    <name type="scientific">groundwater metagenome</name>
    <dbReference type="NCBI Taxonomy" id="717931"/>
    <lineage>
        <taxon>unclassified sequences</taxon>
        <taxon>metagenomes</taxon>
        <taxon>ecological metagenomes</taxon>
    </lineage>
</organism>
<keyword evidence="5" id="KW-0408">Iron</keyword>
<dbReference type="PANTHER" id="PTHR43551">
    <property type="entry name" value="FUMARATE REDUCTASE IRON-SULFUR SUBUNIT"/>
    <property type="match status" value="1"/>
</dbReference>
<dbReference type="Pfam" id="PF13183">
    <property type="entry name" value="Fer4_8"/>
    <property type="match status" value="1"/>
</dbReference>
<keyword evidence="6" id="KW-0411">Iron-sulfur</keyword>
<name>A0A098E704_9ZZZZ</name>
<dbReference type="Gene3D" id="1.10.1060.10">
    <property type="entry name" value="Alpha-helical ferredoxin"/>
    <property type="match status" value="1"/>
</dbReference>
<dbReference type="GO" id="GO:0046872">
    <property type="term" value="F:metal ion binding"/>
    <property type="evidence" value="ECO:0007669"/>
    <property type="project" value="UniProtKB-KW"/>
</dbReference>
<dbReference type="InterPro" id="IPR009051">
    <property type="entry name" value="Helical_ferredxn"/>
</dbReference>
<keyword evidence="1" id="KW-0813">Transport</keyword>
<dbReference type="InterPro" id="IPR017896">
    <property type="entry name" value="4Fe4S_Fe-S-bd"/>
</dbReference>
<reference evidence="8" key="1">
    <citation type="submission" date="2014-09" db="EMBL/GenBank/DDBJ databases">
        <authorList>
            <person name="Probst J Alexander"/>
        </authorList>
    </citation>
    <scope>NUCLEOTIDE SEQUENCE</scope>
</reference>
<evidence type="ECO:0000313" key="8">
    <source>
        <dbReference type="EMBL" id="CEG11757.1"/>
    </source>
</evidence>
<evidence type="ECO:0000256" key="2">
    <source>
        <dbReference type="ARBA" id="ARBA00022485"/>
    </source>
</evidence>
<dbReference type="EMBL" id="CCXY01000076">
    <property type="protein sequence ID" value="CEG11757.1"/>
    <property type="molecule type" value="Genomic_DNA"/>
</dbReference>
<dbReference type="AlphaFoldDB" id="A0A098E704"/>
<dbReference type="GO" id="GO:0016491">
    <property type="term" value="F:oxidoreductase activity"/>
    <property type="evidence" value="ECO:0007669"/>
    <property type="project" value="UniProtKB-ARBA"/>
</dbReference>
<protein>
    <recommendedName>
        <fullName evidence="7">4Fe-4S ferredoxin-type domain-containing protein</fullName>
    </recommendedName>
</protein>
<evidence type="ECO:0000256" key="3">
    <source>
        <dbReference type="ARBA" id="ARBA00022723"/>
    </source>
</evidence>
<dbReference type="GO" id="GO:0051539">
    <property type="term" value="F:4 iron, 4 sulfur cluster binding"/>
    <property type="evidence" value="ECO:0007669"/>
    <property type="project" value="UniProtKB-KW"/>
</dbReference>
<evidence type="ECO:0000256" key="5">
    <source>
        <dbReference type="ARBA" id="ARBA00023004"/>
    </source>
</evidence>
<feature type="domain" description="4Fe-4S ferredoxin-type" evidence="7">
    <location>
        <begin position="17"/>
        <end position="48"/>
    </location>
</feature>
<dbReference type="InterPro" id="IPR004017">
    <property type="entry name" value="Cys_rich_dom"/>
</dbReference>
<proteinExistence type="predicted"/>
<dbReference type="Pfam" id="PF02754">
    <property type="entry name" value="CCG"/>
    <property type="match status" value="1"/>
</dbReference>
<evidence type="ECO:0000256" key="4">
    <source>
        <dbReference type="ARBA" id="ARBA00022982"/>
    </source>
</evidence>
<evidence type="ECO:0000259" key="7">
    <source>
        <dbReference type="PROSITE" id="PS51379"/>
    </source>
</evidence>
<keyword evidence="3" id="KW-0479">Metal-binding</keyword>
<gene>
    <name evidence="8" type="ORF">MSIBF_A1670017</name>
</gene>
<accession>A0A098E704</accession>
<sequence>MEPQMQKFVEAVEKELTAEDIDTSIEGCIGCGNCGHACAWYLVSNDPKYHPKTRADVVRNIYKTYIDPLGKIKANLGLIKKPTVKDLEDMRDAMWACTTCGRCTLACMQGVSNRRMIRIARTAYDAAEIQPPVVRKIKNDCIIHHHSFGSTKDEVFGRVLPVLQKAGIQVAIDVVGAEYLGICSAIENTKVYETEASVMVGMLNAMGINYTISSQIVDTGTEMQAVVGNRALTKQYLERIEEQAKRLHVKGILIPECACDIRELIVEASDVLGRQFEFPIAYVDTLAIDAINSGKIPVEKVEMTATYHDPCWTSRLTGYVEEPRDLLRKVVTNFVEMTPNREYNYCCNAGAGPLRMFPSKEGEINLRQKVSILKAKQIEATNADAVLTPCATCYLSLKDIVKEHNLKTKSESLISVVYKAMMNALTKEGKTDIVKFPVNYDKIPESFRYIKKV</sequence>